<evidence type="ECO:0000256" key="2">
    <source>
        <dbReference type="ARBA" id="ARBA00018672"/>
    </source>
</evidence>
<evidence type="ECO:0000313" key="13">
    <source>
        <dbReference type="EMBL" id="PNT95541.1"/>
    </source>
</evidence>
<feature type="domain" description="HTH araC/xylS-type" evidence="11">
    <location>
        <begin position="426"/>
        <end position="524"/>
    </location>
</feature>
<dbReference type="PROSITE" id="PS01124">
    <property type="entry name" value="HTH_ARAC_FAMILY_2"/>
    <property type="match status" value="1"/>
</dbReference>
<reference evidence="14" key="1">
    <citation type="submission" date="2017-06" db="EMBL/GenBank/DDBJ databases">
        <title>Investigating the central metabolism of Clostridium thermosuccinogenes.</title>
        <authorList>
            <person name="Koendjbiharie J.G."/>
            <person name="Van Kranenburg R."/>
            <person name="Vriesendorp B."/>
        </authorList>
    </citation>
    <scope>NUCLEOTIDE SEQUENCE [LARGE SCALE GENOMIC DNA]</scope>
    <source>
        <strain evidence="14">DSM 5806</strain>
    </source>
</reference>
<dbReference type="Pfam" id="PF12833">
    <property type="entry name" value="HTH_18"/>
    <property type="match status" value="1"/>
</dbReference>
<feature type="domain" description="Response regulatory" evidence="12">
    <location>
        <begin position="3"/>
        <end position="120"/>
    </location>
</feature>
<evidence type="ECO:0000256" key="8">
    <source>
        <dbReference type="ARBA" id="ARBA00023163"/>
    </source>
</evidence>
<evidence type="ECO:0000256" key="4">
    <source>
        <dbReference type="ARBA" id="ARBA00022553"/>
    </source>
</evidence>
<dbReference type="Proteomes" id="UP000236151">
    <property type="component" value="Unassembled WGS sequence"/>
</dbReference>
<evidence type="ECO:0000259" key="12">
    <source>
        <dbReference type="PROSITE" id="PS50110"/>
    </source>
</evidence>
<organism evidence="13 14">
    <name type="scientific">Clostridium thermosuccinogenes</name>
    <dbReference type="NCBI Taxonomy" id="84032"/>
    <lineage>
        <taxon>Bacteria</taxon>
        <taxon>Bacillati</taxon>
        <taxon>Bacillota</taxon>
        <taxon>Clostridia</taxon>
        <taxon>Eubacteriales</taxon>
        <taxon>Clostridiaceae</taxon>
        <taxon>Clostridium</taxon>
    </lineage>
</organism>
<dbReference type="RefSeq" id="WP_103082918.1">
    <property type="nucleotide sequence ID" value="NZ_CP021850.1"/>
</dbReference>
<evidence type="ECO:0000256" key="6">
    <source>
        <dbReference type="ARBA" id="ARBA00023015"/>
    </source>
</evidence>
<accession>A0A2K2F9S0</accession>
<keyword evidence="5" id="KW-0902">Two-component regulatory system</keyword>
<evidence type="ECO:0000313" key="14">
    <source>
        <dbReference type="Proteomes" id="UP000236151"/>
    </source>
</evidence>
<dbReference type="CDD" id="cd17536">
    <property type="entry name" value="REC_YesN-like"/>
    <property type="match status" value="1"/>
</dbReference>
<dbReference type="GO" id="GO:0003700">
    <property type="term" value="F:DNA-binding transcription factor activity"/>
    <property type="evidence" value="ECO:0007669"/>
    <property type="project" value="InterPro"/>
</dbReference>
<evidence type="ECO:0000256" key="9">
    <source>
        <dbReference type="ARBA" id="ARBA00024867"/>
    </source>
</evidence>
<comment type="caution">
    <text evidence="13">The sequence shown here is derived from an EMBL/GenBank/DDBJ whole genome shotgun (WGS) entry which is preliminary data.</text>
</comment>
<dbReference type="PROSITE" id="PS00041">
    <property type="entry name" value="HTH_ARAC_FAMILY_1"/>
    <property type="match status" value="1"/>
</dbReference>
<sequence>MYRIMIVDDEEIMRDGLKSLVNWESLGFQIAADFEDGQEALEYLKNNEVDVILTDIKMTFVSGLDLARYVNDQKLSTKVVLISGYKDFEYARQAVNYNVVQYLLKPISLKDVNRVFAEIRMKIDREKELQKRQEDYQKKFNELISFMRDQFFTDLVLGALKDRNEINKRLEMLDLNLDTQNSPCCLWTATIDRYEEFINENWQYGKDAFCKTITNIFCSARSELKYQFINRREGKFKILIIGTPNISETDFIKKIESDIEYAKNNAEKLLGIKLGSCHTDFYETLYDLAINRPKRIKDELESINYKDINEDIKEHLLDQQKLLMTHVFNGNRESVFSLMEQIFKETEPLGIKQRVKFFTDLFNILLNQLQINQIDISKLMKNSWTDFSDLNLSNPEEFKKMLFMKLDNILHSIKGDEEQPDSIIISHIKEYIHENYNKDITLEQIADHVFLSPVYVSRLFKEKTGENFSDYLVKVRMEKALKLLEEPRYKVYEVGYEIGYMSTKYFYKLFKKYYGCTPTEYRKNLFFLKRKGD</sequence>
<dbReference type="PROSITE" id="PS50110">
    <property type="entry name" value="RESPONSE_REGULATORY"/>
    <property type="match status" value="1"/>
</dbReference>
<proteinExistence type="predicted"/>
<dbReference type="PRINTS" id="PR00032">
    <property type="entry name" value="HTHARAC"/>
</dbReference>
<comment type="function">
    <text evidence="9">May play the central regulatory role in sporulation. It may be an element of the effector pathway responsible for the activation of sporulation genes in response to nutritional stress. Spo0A may act in concert with spo0H (a sigma factor) to control the expression of some genes that are critical to the sporulation process.</text>
</comment>
<feature type="modified residue" description="4-aspartylphosphate" evidence="10">
    <location>
        <position position="55"/>
    </location>
</feature>
<dbReference type="Pfam" id="PF00072">
    <property type="entry name" value="Response_reg"/>
    <property type="match status" value="1"/>
</dbReference>
<dbReference type="SUPFAM" id="SSF46689">
    <property type="entry name" value="Homeodomain-like"/>
    <property type="match status" value="2"/>
</dbReference>
<keyword evidence="6" id="KW-0805">Transcription regulation</keyword>
<evidence type="ECO:0000256" key="10">
    <source>
        <dbReference type="PROSITE-ProRule" id="PRU00169"/>
    </source>
</evidence>
<dbReference type="InterPro" id="IPR018060">
    <property type="entry name" value="HTH_AraC"/>
</dbReference>
<dbReference type="InterPro" id="IPR001789">
    <property type="entry name" value="Sig_transdc_resp-reg_receiver"/>
</dbReference>
<dbReference type="SMART" id="SM00342">
    <property type="entry name" value="HTH_ARAC"/>
    <property type="match status" value="1"/>
</dbReference>
<dbReference type="SMART" id="SM00448">
    <property type="entry name" value="REC"/>
    <property type="match status" value="1"/>
</dbReference>
<dbReference type="PANTHER" id="PTHR42713:SF3">
    <property type="entry name" value="TRANSCRIPTIONAL REGULATORY PROTEIN HPTR"/>
    <property type="match status" value="1"/>
</dbReference>
<dbReference type="GO" id="GO:0005737">
    <property type="term" value="C:cytoplasm"/>
    <property type="evidence" value="ECO:0007669"/>
    <property type="project" value="UniProtKB-SubCell"/>
</dbReference>
<keyword evidence="3" id="KW-0963">Cytoplasm</keyword>
<keyword evidence="14" id="KW-1185">Reference proteome</keyword>
<keyword evidence="4 10" id="KW-0597">Phosphoprotein</keyword>
<evidence type="ECO:0000256" key="1">
    <source>
        <dbReference type="ARBA" id="ARBA00004496"/>
    </source>
</evidence>
<evidence type="ECO:0000259" key="11">
    <source>
        <dbReference type="PROSITE" id="PS01124"/>
    </source>
</evidence>
<dbReference type="GO" id="GO:0000160">
    <property type="term" value="P:phosphorelay signal transduction system"/>
    <property type="evidence" value="ECO:0007669"/>
    <property type="project" value="UniProtKB-KW"/>
</dbReference>
<evidence type="ECO:0000256" key="3">
    <source>
        <dbReference type="ARBA" id="ARBA00022490"/>
    </source>
</evidence>
<evidence type="ECO:0000256" key="5">
    <source>
        <dbReference type="ARBA" id="ARBA00023012"/>
    </source>
</evidence>
<keyword evidence="7" id="KW-0238">DNA-binding</keyword>
<dbReference type="SUPFAM" id="SSF52172">
    <property type="entry name" value="CheY-like"/>
    <property type="match status" value="1"/>
</dbReference>
<dbReference type="EMBL" id="NIOJ01000064">
    <property type="protein sequence ID" value="PNT95541.1"/>
    <property type="molecule type" value="Genomic_DNA"/>
</dbReference>
<name>A0A2K2F9S0_9CLOT</name>
<dbReference type="AlphaFoldDB" id="A0A2K2F9S0"/>
<keyword evidence="8" id="KW-0804">Transcription</keyword>
<dbReference type="GO" id="GO:0043565">
    <property type="term" value="F:sequence-specific DNA binding"/>
    <property type="evidence" value="ECO:0007669"/>
    <property type="project" value="InterPro"/>
</dbReference>
<dbReference type="PANTHER" id="PTHR42713">
    <property type="entry name" value="HISTIDINE KINASE-RELATED"/>
    <property type="match status" value="1"/>
</dbReference>
<gene>
    <name evidence="13" type="ORF">CDQ84_16905</name>
</gene>
<dbReference type="InterPro" id="IPR051552">
    <property type="entry name" value="HptR"/>
</dbReference>
<dbReference type="InterPro" id="IPR020449">
    <property type="entry name" value="Tscrpt_reg_AraC-type_HTH"/>
</dbReference>
<dbReference type="OrthoDB" id="9794370at2"/>
<dbReference type="InterPro" id="IPR009057">
    <property type="entry name" value="Homeodomain-like_sf"/>
</dbReference>
<comment type="subcellular location">
    <subcellularLocation>
        <location evidence="1">Cytoplasm</location>
    </subcellularLocation>
</comment>
<dbReference type="InterPro" id="IPR011006">
    <property type="entry name" value="CheY-like_superfamily"/>
</dbReference>
<dbReference type="InterPro" id="IPR018062">
    <property type="entry name" value="HTH_AraC-typ_CS"/>
</dbReference>
<dbReference type="Gene3D" id="1.10.10.60">
    <property type="entry name" value="Homeodomain-like"/>
    <property type="match status" value="2"/>
</dbReference>
<dbReference type="KEGG" id="cthd:CDO33_20225"/>
<evidence type="ECO:0000256" key="7">
    <source>
        <dbReference type="ARBA" id="ARBA00023125"/>
    </source>
</evidence>
<protein>
    <recommendedName>
        <fullName evidence="2">Stage 0 sporulation protein A homolog</fullName>
    </recommendedName>
</protein>
<dbReference type="Gene3D" id="3.40.50.2300">
    <property type="match status" value="1"/>
</dbReference>